<dbReference type="PROSITE" id="PS50928">
    <property type="entry name" value="ABC_TM1"/>
    <property type="match status" value="1"/>
</dbReference>
<dbReference type="InterPro" id="IPR035906">
    <property type="entry name" value="MetI-like_sf"/>
</dbReference>
<comment type="similarity">
    <text evidence="7">Belongs to the binding-protein-dependent transport system permease family.</text>
</comment>
<dbReference type="Pfam" id="PF00528">
    <property type="entry name" value="BPD_transp_1"/>
    <property type="match status" value="1"/>
</dbReference>
<feature type="transmembrane region" description="Helical" evidence="7">
    <location>
        <begin position="363"/>
        <end position="380"/>
    </location>
</feature>
<dbReference type="InterPro" id="IPR000515">
    <property type="entry name" value="MetI-like"/>
</dbReference>
<gene>
    <name evidence="9" type="ORF">IEN85_14505</name>
</gene>
<dbReference type="EMBL" id="JACYFG010000036">
    <property type="protein sequence ID" value="MBD5780708.1"/>
    <property type="molecule type" value="Genomic_DNA"/>
</dbReference>
<evidence type="ECO:0000256" key="2">
    <source>
        <dbReference type="ARBA" id="ARBA00022448"/>
    </source>
</evidence>
<reference evidence="9" key="1">
    <citation type="submission" date="2020-09" db="EMBL/GenBank/DDBJ databases">
        <title>Pelagicoccus enzymogenes sp. nov. with an EPS production, isolated from marine sediment.</title>
        <authorList>
            <person name="Feng X."/>
        </authorList>
    </citation>
    <scope>NUCLEOTIDE SEQUENCE</scope>
    <source>
        <strain evidence="9">NFK12</strain>
    </source>
</reference>
<keyword evidence="4 7" id="KW-0812">Transmembrane</keyword>
<evidence type="ECO:0000256" key="3">
    <source>
        <dbReference type="ARBA" id="ARBA00022475"/>
    </source>
</evidence>
<evidence type="ECO:0000256" key="7">
    <source>
        <dbReference type="RuleBase" id="RU363032"/>
    </source>
</evidence>
<feature type="transmembrane region" description="Helical" evidence="7">
    <location>
        <begin position="244"/>
        <end position="267"/>
    </location>
</feature>
<evidence type="ECO:0000256" key="4">
    <source>
        <dbReference type="ARBA" id="ARBA00022692"/>
    </source>
</evidence>
<evidence type="ECO:0000256" key="5">
    <source>
        <dbReference type="ARBA" id="ARBA00022989"/>
    </source>
</evidence>
<comment type="caution">
    <text evidence="9">The sequence shown here is derived from an EMBL/GenBank/DDBJ whole genome shotgun (WGS) entry which is preliminary data.</text>
</comment>
<keyword evidence="5 7" id="KW-1133">Transmembrane helix</keyword>
<feature type="transmembrane region" description="Helical" evidence="7">
    <location>
        <begin position="27"/>
        <end position="51"/>
    </location>
</feature>
<dbReference type="GO" id="GO:0055085">
    <property type="term" value="P:transmembrane transport"/>
    <property type="evidence" value="ECO:0007669"/>
    <property type="project" value="InterPro"/>
</dbReference>
<evidence type="ECO:0000256" key="1">
    <source>
        <dbReference type="ARBA" id="ARBA00004651"/>
    </source>
</evidence>
<dbReference type="AlphaFoldDB" id="A0A927FC42"/>
<dbReference type="GO" id="GO:0005886">
    <property type="term" value="C:plasma membrane"/>
    <property type="evidence" value="ECO:0007669"/>
    <property type="project" value="UniProtKB-SubCell"/>
</dbReference>
<feature type="transmembrane region" description="Helical" evidence="7">
    <location>
        <begin position="304"/>
        <end position="322"/>
    </location>
</feature>
<dbReference type="CDD" id="cd06261">
    <property type="entry name" value="TM_PBP2"/>
    <property type="match status" value="1"/>
</dbReference>
<dbReference type="PANTHER" id="PTHR30151">
    <property type="entry name" value="ALKANE SULFONATE ABC TRANSPORTER-RELATED, MEMBRANE SUBUNIT"/>
    <property type="match status" value="1"/>
</dbReference>
<name>A0A927FC42_9BACT</name>
<feature type="domain" description="ABC transmembrane type-1" evidence="8">
    <location>
        <begin position="238"/>
        <end position="418"/>
    </location>
</feature>
<dbReference type="PANTHER" id="PTHR30151:SF0">
    <property type="entry name" value="ABC TRANSPORTER PERMEASE PROTEIN MJ0413-RELATED"/>
    <property type="match status" value="1"/>
</dbReference>
<dbReference type="Proteomes" id="UP000622317">
    <property type="component" value="Unassembled WGS sequence"/>
</dbReference>
<feature type="transmembrane region" description="Helical" evidence="7">
    <location>
        <begin position="279"/>
        <end position="298"/>
    </location>
</feature>
<feature type="transmembrane region" description="Helical" evidence="7">
    <location>
        <begin position="400"/>
        <end position="418"/>
    </location>
</feature>
<dbReference type="Gene3D" id="1.10.3720.10">
    <property type="entry name" value="MetI-like"/>
    <property type="match status" value="1"/>
</dbReference>
<sequence>MKIGKRSGKVSSPWLAIRKDLDARQRFTLSCLSFILPLAAWAFVSYTPFIWHPDVKLQISADRSDVTTVYTAGDHLSKTYFPEFVAAIQADNAATLAARETGEVEGRGSTIRRANLKIVRHISDAAVANDWLSREEAKEDELLYEVWRDVATGKLTAKTVKFTEENQAIIKRNWAMMEELSPTFSSRTLPEEPMEKLVPQGVSANPVYLPAPHEVVIKGIQDFTIESVDDKPSMLDRYKHSLKIVFSGFLLAALVGVPLGVLCGTFDFFSKLFEPFIDFFRYMPAPAFSTLLVAVFLAHDAPKIALVFVGTFFQLVLVVANTTRQLDASLLEAAQTLGAKNLTLIRRVILPGITPNLYNDMRILLGWAWTWLVIAELIGVKSGLTEFLETQGRWRNFDSVFPIIILIGMSGFVTDQFLSSLRKYLFPWTPEASEKKHGFIGRFLLWVVDRNAYSTPLNGKAKQ</sequence>
<comment type="subcellular location">
    <subcellularLocation>
        <location evidence="1 7">Cell membrane</location>
        <topology evidence="1 7">Multi-pass membrane protein</topology>
    </subcellularLocation>
</comment>
<evidence type="ECO:0000256" key="6">
    <source>
        <dbReference type="ARBA" id="ARBA00023136"/>
    </source>
</evidence>
<evidence type="ECO:0000313" key="9">
    <source>
        <dbReference type="EMBL" id="MBD5780708.1"/>
    </source>
</evidence>
<proteinExistence type="inferred from homology"/>
<dbReference type="SUPFAM" id="SSF161098">
    <property type="entry name" value="MetI-like"/>
    <property type="match status" value="1"/>
</dbReference>
<dbReference type="RefSeq" id="WP_191617804.1">
    <property type="nucleotide sequence ID" value="NZ_JACYFG010000036.1"/>
</dbReference>
<keyword evidence="10" id="KW-1185">Reference proteome</keyword>
<evidence type="ECO:0000259" key="8">
    <source>
        <dbReference type="PROSITE" id="PS50928"/>
    </source>
</evidence>
<protein>
    <submittedName>
        <fullName evidence="9">ABC transporter permease</fullName>
    </submittedName>
</protein>
<keyword evidence="6 7" id="KW-0472">Membrane</keyword>
<organism evidence="9 10">
    <name type="scientific">Pelagicoccus enzymogenes</name>
    <dbReference type="NCBI Taxonomy" id="2773457"/>
    <lineage>
        <taxon>Bacteria</taxon>
        <taxon>Pseudomonadati</taxon>
        <taxon>Verrucomicrobiota</taxon>
        <taxon>Opitutia</taxon>
        <taxon>Puniceicoccales</taxon>
        <taxon>Pelagicoccaceae</taxon>
        <taxon>Pelagicoccus</taxon>
    </lineage>
</organism>
<keyword evidence="2 7" id="KW-0813">Transport</keyword>
<evidence type="ECO:0000313" key="10">
    <source>
        <dbReference type="Proteomes" id="UP000622317"/>
    </source>
</evidence>
<accession>A0A927FC42</accession>
<keyword evidence="3" id="KW-1003">Cell membrane</keyword>